<feature type="signal peptide" evidence="3">
    <location>
        <begin position="1"/>
        <end position="24"/>
    </location>
</feature>
<evidence type="ECO:0000256" key="3">
    <source>
        <dbReference type="SAM" id="SignalP"/>
    </source>
</evidence>
<feature type="domain" description="OmpA-like" evidence="4">
    <location>
        <begin position="196"/>
        <end position="339"/>
    </location>
</feature>
<dbReference type="InterPro" id="IPR006665">
    <property type="entry name" value="OmpA-like"/>
</dbReference>
<dbReference type="GO" id="GO:0016020">
    <property type="term" value="C:membrane"/>
    <property type="evidence" value="ECO:0007669"/>
    <property type="project" value="UniProtKB-UniRule"/>
</dbReference>
<feature type="region of interest" description="Disordered" evidence="2">
    <location>
        <begin position="307"/>
        <end position="329"/>
    </location>
</feature>
<keyword evidence="3" id="KW-0732">Signal</keyword>
<accession>A0A395LX69</accession>
<name>A0A395LX69_9BACT</name>
<dbReference type="PANTHER" id="PTHR30329">
    <property type="entry name" value="STATOR ELEMENT OF FLAGELLAR MOTOR COMPLEX"/>
    <property type="match status" value="1"/>
</dbReference>
<evidence type="ECO:0000256" key="1">
    <source>
        <dbReference type="PROSITE-ProRule" id="PRU00473"/>
    </source>
</evidence>
<evidence type="ECO:0000259" key="4">
    <source>
        <dbReference type="PROSITE" id="PS51123"/>
    </source>
</evidence>
<dbReference type="PROSITE" id="PS51257">
    <property type="entry name" value="PROKAR_LIPOPROTEIN"/>
    <property type="match status" value="1"/>
</dbReference>
<evidence type="ECO:0000256" key="2">
    <source>
        <dbReference type="SAM" id="MobiDB-lite"/>
    </source>
</evidence>
<dbReference type="PANTHER" id="PTHR30329:SF21">
    <property type="entry name" value="LIPOPROTEIN YIAD-RELATED"/>
    <property type="match status" value="1"/>
</dbReference>
<sequence>MSYRRPFLLIFCYAALSVIVAGCAACSSAPVPPPRPVIKLFEAKHNIIEEGKTTTLSWAVEDADTVEISEIGIVEAQGSKTLQPSSSVTYRIRAVKEGMVTEMPISVTVVPPPPAPVVAFSANPTSIKADEKSTLSWDAKNADYVELREGNTLIGLFPPKSTYEVVGKTKGTLNYTLTAFGKGGRASANASINVTDFTVGDKIAISINFPTGSAVIPRAEEVKLKEAVELLKQKSNLLVEISGHTDNTGGGKLAPRGKKETDAAYEKRVKQFEERRKKANQVLSLRRADAVRKYLIKQGISARRLSVRGAGESEPVADNSTEEGRAQNRRIELRAIGTFQDVKKAREIRKQRDK</sequence>
<dbReference type="InterPro" id="IPR036737">
    <property type="entry name" value="OmpA-like_sf"/>
</dbReference>
<comment type="caution">
    <text evidence="5">The sequence shown here is derived from an EMBL/GenBank/DDBJ whole genome shotgun (WGS) entry which is preliminary data.</text>
</comment>
<proteinExistence type="predicted"/>
<organism evidence="5 6">
    <name type="scientific">Candidatus Thermochlorobacter aerophilus</name>
    <dbReference type="NCBI Taxonomy" id="1868324"/>
    <lineage>
        <taxon>Bacteria</taxon>
        <taxon>Pseudomonadati</taxon>
        <taxon>Chlorobiota</taxon>
        <taxon>Chlorobiia</taxon>
        <taxon>Chlorobiales</taxon>
        <taxon>Candidatus Thermochlorobacteriaceae</taxon>
        <taxon>Candidatus Thermochlorobacter</taxon>
    </lineage>
</organism>
<feature type="chain" id="PRO_5017287919" evidence="3">
    <location>
        <begin position="25"/>
        <end position="354"/>
    </location>
</feature>
<reference evidence="5 6" key="1">
    <citation type="journal article" date="2011" name="ISME J.">
        <title>Community ecology of hot spring cyanobacterial mats: predominant populations and their functional potential.</title>
        <authorList>
            <person name="Klatt C.G."/>
            <person name="Wood J.M."/>
            <person name="Rusch D.B."/>
            <person name="Bateson M.M."/>
            <person name="Hamamura N."/>
            <person name="Heidelberg J.F."/>
            <person name="Grossman A.R."/>
            <person name="Bhaya D."/>
            <person name="Cohan F.M."/>
            <person name="Kuhl M."/>
            <person name="Bryant D.A."/>
            <person name="Ward D.M."/>
        </authorList>
    </citation>
    <scope>NUCLEOTIDE SEQUENCE [LARGE SCALE GENOMIC DNA]</scope>
    <source>
        <strain evidence="5">OS</strain>
    </source>
</reference>
<dbReference type="CDD" id="cd07185">
    <property type="entry name" value="OmpA_C-like"/>
    <property type="match status" value="1"/>
</dbReference>
<evidence type="ECO:0000313" key="5">
    <source>
        <dbReference type="EMBL" id="RFM23172.1"/>
    </source>
</evidence>
<dbReference type="Gene3D" id="3.30.1330.60">
    <property type="entry name" value="OmpA-like domain"/>
    <property type="match status" value="1"/>
</dbReference>
<dbReference type="Proteomes" id="UP000266389">
    <property type="component" value="Unassembled WGS sequence"/>
</dbReference>
<dbReference type="Pfam" id="PF00691">
    <property type="entry name" value="OmpA"/>
    <property type="match status" value="1"/>
</dbReference>
<evidence type="ECO:0000313" key="6">
    <source>
        <dbReference type="Proteomes" id="UP000266389"/>
    </source>
</evidence>
<dbReference type="PROSITE" id="PS51123">
    <property type="entry name" value="OMPA_2"/>
    <property type="match status" value="1"/>
</dbReference>
<gene>
    <name evidence="5" type="ORF">D0433_12430</name>
</gene>
<keyword evidence="1" id="KW-0472">Membrane</keyword>
<dbReference type="PRINTS" id="PR01023">
    <property type="entry name" value="NAFLGMOTY"/>
</dbReference>
<dbReference type="EMBL" id="PHFL01000069">
    <property type="protein sequence ID" value="RFM23172.1"/>
    <property type="molecule type" value="Genomic_DNA"/>
</dbReference>
<dbReference type="SUPFAM" id="SSF103088">
    <property type="entry name" value="OmpA-like"/>
    <property type="match status" value="1"/>
</dbReference>
<protein>
    <submittedName>
        <fullName evidence="5">OmpA family protein</fullName>
    </submittedName>
</protein>
<dbReference type="InterPro" id="IPR050330">
    <property type="entry name" value="Bact_OuterMem_StrucFunc"/>
</dbReference>
<dbReference type="AlphaFoldDB" id="A0A395LX69"/>